<sequence length="29" mass="3567">MEEVKLETKKFEFLFELHSITQKQVKISR</sequence>
<protein>
    <submittedName>
        <fullName evidence="1">Uncharacterized protein</fullName>
    </submittedName>
</protein>
<accession>A0A8S5RWZ7</accession>
<organism evidence="1">
    <name type="scientific">Siphoviridae sp. ctLeh52</name>
    <dbReference type="NCBI Taxonomy" id="2827849"/>
    <lineage>
        <taxon>Viruses</taxon>
        <taxon>Duplodnaviria</taxon>
        <taxon>Heunggongvirae</taxon>
        <taxon>Uroviricota</taxon>
        <taxon>Caudoviricetes</taxon>
    </lineage>
</organism>
<proteinExistence type="predicted"/>
<evidence type="ECO:0000313" key="1">
    <source>
        <dbReference type="EMBL" id="DAF43184.1"/>
    </source>
</evidence>
<dbReference type="EMBL" id="BK032499">
    <property type="protein sequence ID" value="DAF43184.1"/>
    <property type="molecule type" value="Genomic_DNA"/>
</dbReference>
<reference evidence="1" key="1">
    <citation type="journal article" date="2021" name="Proc. Natl. Acad. Sci. U.S.A.">
        <title>A Catalog of Tens of Thousands of Viruses from Human Metagenomes Reveals Hidden Associations with Chronic Diseases.</title>
        <authorList>
            <person name="Tisza M.J."/>
            <person name="Buck C.B."/>
        </authorList>
    </citation>
    <scope>NUCLEOTIDE SEQUENCE</scope>
    <source>
        <strain evidence="1">CtLeh52</strain>
    </source>
</reference>
<name>A0A8S5RWZ7_9CAUD</name>